<organism evidence="3">
    <name type="scientific">Alsobacter sp. KACC 23698</name>
    <dbReference type="NCBI Taxonomy" id="3149229"/>
    <lineage>
        <taxon>Bacteria</taxon>
        <taxon>Pseudomonadati</taxon>
        <taxon>Pseudomonadota</taxon>
        <taxon>Alphaproteobacteria</taxon>
        <taxon>Hyphomicrobiales</taxon>
        <taxon>Alsobacteraceae</taxon>
        <taxon>Alsobacter</taxon>
    </lineage>
</organism>
<dbReference type="RefSeq" id="WP_406857861.1">
    <property type="nucleotide sequence ID" value="NZ_CP157484.1"/>
</dbReference>
<dbReference type="EMBL" id="CP157484">
    <property type="protein sequence ID" value="XBO41008.1"/>
    <property type="molecule type" value="Genomic_DNA"/>
</dbReference>
<dbReference type="InterPro" id="IPR018688">
    <property type="entry name" value="PpoB2-like"/>
</dbReference>
<feature type="transmembrane region" description="Helical" evidence="2">
    <location>
        <begin position="156"/>
        <end position="176"/>
    </location>
</feature>
<keyword evidence="2" id="KW-0472">Membrane</keyword>
<evidence type="ECO:0000256" key="1">
    <source>
        <dbReference type="SAM" id="MobiDB-lite"/>
    </source>
</evidence>
<feature type="transmembrane region" description="Helical" evidence="2">
    <location>
        <begin position="84"/>
        <end position="109"/>
    </location>
</feature>
<sequence>MTPAPLLPSAPARPDPLAGGGASRPAATTAAAVAVLTLAAWGALLAEALRSGAGADALLSAICRPTALDGGAGGPVLAGFGFAAALWSVMTVAMMLPTAAPMALAYAGIVERRSRDGQRSASPLTVLAGYLAVWIAVAILAALAQTVLAGLASRLALPPNAAGVLAGFAMGAAGLYQFSDWKDRCLAVCRRPDRELERGAGPSTFSGLRLGVEQGRACLGCCAATMGLMLLAGSMNLVWMAALASLAMVEKMSAGRAVPRAIGAGLIAAGLAVAVSAVGPEAVLRALTGR</sequence>
<feature type="transmembrane region" description="Helical" evidence="2">
    <location>
        <begin position="217"/>
        <end position="242"/>
    </location>
</feature>
<protein>
    <submittedName>
        <fullName evidence="3">DUF2182 domain-containing protein</fullName>
    </submittedName>
</protein>
<feature type="transmembrane region" description="Helical" evidence="2">
    <location>
        <begin position="121"/>
        <end position="144"/>
    </location>
</feature>
<accession>A0AAU7JKR8</accession>
<keyword evidence="2" id="KW-0812">Transmembrane</keyword>
<evidence type="ECO:0000313" key="3">
    <source>
        <dbReference type="EMBL" id="XBO41008.1"/>
    </source>
</evidence>
<proteinExistence type="predicted"/>
<reference evidence="3" key="1">
    <citation type="submission" date="2024-05" db="EMBL/GenBank/DDBJ databases">
        <authorList>
            <person name="Kim S."/>
            <person name="Heo J."/>
            <person name="Choi H."/>
            <person name="Choi Y."/>
            <person name="Kwon S.-W."/>
            <person name="Kim Y."/>
        </authorList>
    </citation>
    <scope>NUCLEOTIDE SEQUENCE</scope>
    <source>
        <strain evidence="3">KACC 23698</strain>
    </source>
</reference>
<gene>
    <name evidence="3" type="ORF">ABEG18_09685</name>
</gene>
<name>A0AAU7JKR8_9HYPH</name>
<keyword evidence="2" id="KW-1133">Transmembrane helix</keyword>
<feature type="compositionally biased region" description="Pro residues" evidence="1">
    <location>
        <begin position="1"/>
        <end position="14"/>
    </location>
</feature>
<dbReference type="Pfam" id="PF09948">
    <property type="entry name" value="PpoB2"/>
    <property type="match status" value="1"/>
</dbReference>
<feature type="region of interest" description="Disordered" evidence="1">
    <location>
        <begin position="1"/>
        <end position="23"/>
    </location>
</feature>
<feature type="transmembrane region" description="Helical" evidence="2">
    <location>
        <begin position="262"/>
        <end position="284"/>
    </location>
</feature>
<dbReference type="AlphaFoldDB" id="A0AAU7JKR8"/>
<evidence type="ECO:0000256" key="2">
    <source>
        <dbReference type="SAM" id="Phobius"/>
    </source>
</evidence>